<evidence type="ECO:0000256" key="8">
    <source>
        <dbReference type="ARBA" id="ARBA00067520"/>
    </source>
</evidence>
<feature type="domain" description="Guanylate kinase-like" evidence="10">
    <location>
        <begin position="277"/>
        <end position="459"/>
    </location>
</feature>
<keyword evidence="4" id="KW-0547">Nucleotide-binding</keyword>
<evidence type="ECO:0000256" key="9">
    <source>
        <dbReference type="ARBA" id="ARBA00081967"/>
    </source>
</evidence>
<dbReference type="InterPro" id="IPR017665">
    <property type="entry name" value="Guanylate_kinase"/>
</dbReference>
<dbReference type="InterPro" id="IPR008145">
    <property type="entry name" value="GK/Ca_channel_bsu"/>
</dbReference>
<dbReference type="InterPro" id="IPR015915">
    <property type="entry name" value="Kelch-typ_b-propeller"/>
</dbReference>
<keyword evidence="12" id="KW-1185">Reference proteome</keyword>
<evidence type="ECO:0000313" key="11">
    <source>
        <dbReference type="EMBL" id="KAL2610662.1"/>
    </source>
</evidence>
<dbReference type="PROSITE" id="PS50052">
    <property type="entry name" value="GUANYLATE_KINASE_2"/>
    <property type="match status" value="1"/>
</dbReference>
<dbReference type="InterPro" id="IPR006652">
    <property type="entry name" value="Kelch_1"/>
</dbReference>
<gene>
    <name evidence="11" type="ORF">R1flu_029235</name>
</gene>
<dbReference type="Pfam" id="PF00625">
    <property type="entry name" value="Guanylate_kin"/>
    <property type="match status" value="1"/>
</dbReference>
<accession>A0ABD1XP14</accession>
<organism evidence="11 12">
    <name type="scientific">Riccia fluitans</name>
    <dbReference type="NCBI Taxonomy" id="41844"/>
    <lineage>
        <taxon>Eukaryota</taxon>
        <taxon>Viridiplantae</taxon>
        <taxon>Streptophyta</taxon>
        <taxon>Embryophyta</taxon>
        <taxon>Marchantiophyta</taxon>
        <taxon>Marchantiopsida</taxon>
        <taxon>Marchantiidae</taxon>
        <taxon>Marchantiales</taxon>
        <taxon>Ricciaceae</taxon>
        <taxon>Riccia</taxon>
    </lineage>
</organism>
<evidence type="ECO:0000256" key="5">
    <source>
        <dbReference type="ARBA" id="ARBA00022777"/>
    </source>
</evidence>
<dbReference type="FunFam" id="3.30.63.10:FF:000002">
    <property type="entry name" value="Guanylate kinase 1"/>
    <property type="match status" value="1"/>
</dbReference>
<dbReference type="HAMAP" id="MF_00328">
    <property type="entry name" value="Guanylate_kinase"/>
    <property type="match status" value="1"/>
</dbReference>
<sequence>MGIRDHQWTTAWTITAAAAGISLVAWKVSRRVRNKGEKQITYSLQYAGARGSLPSLYDHTLTPVFTETKGFPKVYSIGGNGTSTEHLEVWVLDSALNKWTEILPASTHDTGAGVFAKRVRHSAAGLGNAIYVIGGYTDKTMGDVLKFDTDKEKWSTPSFLGDLPSPRSSHTATVVGKKVYVFGGSGEKTTFNDVHILDTDTSTWSTPTVLGEPPSPRYSHSAVLVNDDRIIIYGGHNTSAESDIWFLEVETPYVKKQRELLGKEVVAWSKGVIGKSPQPVVICGPSGVGKGTLINKLMKEYPHAFGFSVSHTTRKPRFMEQDGVHYHFAERPDMEAAIQEGKFLESADVHGNLYGTSIAAVEAVADAGKRCILDIDVQGAELVKKSSLNALFIFISPPSFEELEARLRGRGTETEEQIEKRLKNAKKEMERSADTTLFDHLLINDNIDVAYEELKKIMGLDNAAVSNGCKRSEEFQPEGRSGHSASVVKSKVVIYGGLTDGGNTVNDLLVLDTSGLKNGAPGTTRGLVWTRAVLRSDLSKYANLSPTLSPRCSHRVVSLSPTQILLSGGFDGKQALSDSVLLNVNER</sequence>
<dbReference type="AlphaFoldDB" id="A0ABD1XP14"/>
<comment type="catalytic activity">
    <reaction evidence="7">
        <text>GMP + ATP = GDP + ADP</text>
        <dbReference type="Rhea" id="RHEA:20780"/>
        <dbReference type="ChEBI" id="CHEBI:30616"/>
        <dbReference type="ChEBI" id="CHEBI:58115"/>
        <dbReference type="ChEBI" id="CHEBI:58189"/>
        <dbReference type="ChEBI" id="CHEBI:456216"/>
        <dbReference type="EC" id="2.7.4.8"/>
    </reaction>
</comment>
<dbReference type="GO" id="GO:0005524">
    <property type="term" value="F:ATP binding"/>
    <property type="evidence" value="ECO:0007669"/>
    <property type="project" value="UniProtKB-KW"/>
</dbReference>
<comment type="similarity">
    <text evidence="1">Belongs to the guanylate kinase family.</text>
</comment>
<dbReference type="Gene3D" id="3.40.50.300">
    <property type="entry name" value="P-loop containing nucleotide triphosphate hydrolases"/>
    <property type="match status" value="1"/>
</dbReference>
<keyword evidence="5" id="KW-0418">Kinase</keyword>
<evidence type="ECO:0000256" key="3">
    <source>
        <dbReference type="ARBA" id="ARBA00022679"/>
    </source>
</evidence>
<dbReference type="PANTHER" id="PTHR23117">
    <property type="entry name" value="GUANYLATE KINASE-RELATED"/>
    <property type="match status" value="1"/>
</dbReference>
<keyword evidence="3" id="KW-0808">Transferase</keyword>
<dbReference type="FunFam" id="3.40.50.300:FF:000776">
    <property type="entry name" value="Guanylate kinase 2"/>
    <property type="match status" value="1"/>
</dbReference>
<dbReference type="EMBL" id="JBHFFA010000008">
    <property type="protein sequence ID" value="KAL2610662.1"/>
    <property type="molecule type" value="Genomic_DNA"/>
</dbReference>
<name>A0ABD1XP14_9MARC</name>
<evidence type="ECO:0000256" key="4">
    <source>
        <dbReference type="ARBA" id="ARBA00022741"/>
    </source>
</evidence>
<dbReference type="InterPro" id="IPR027417">
    <property type="entry name" value="P-loop_NTPase"/>
</dbReference>
<dbReference type="Pfam" id="PF24681">
    <property type="entry name" value="Kelch_KLHDC2_KLHL20_DRC7"/>
    <property type="match status" value="1"/>
</dbReference>
<dbReference type="CDD" id="cd00071">
    <property type="entry name" value="GMPK"/>
    <property type="match status" value="1"/>
</dbReference>
<dbReference type="NCBIfam" id="TIGR03263">
    <property type="entry name" value="guanyl_kin"/>
    <property type="match status" value="1"/>
</dbReference>
<dbReference type="InterPro" id="IPR008144">
    <property type="entry name" value="Guanylate_kin-like_dom"/>
</dbReference>
<dbReference type="EC" id="2.7.4.8" evidence="2"/>
<dbReference type="Gene3D" id="3.30.63.10">
    <property type="entry name" value="Guanylate Kinase phosphate binding domain"/>
    <property type="match status" value="1"/>
</dbReference>
<reference evidence="11 12" key="1">
    <citation type="submission" date="2024-09" db="EMBL/GenBank/DDBJ databases">
        <title>Chromosome-scale assembly of Riccia fluitans.</title>
        <authorList>
            <person name="Paukszto L."/>
            <person name="Sawicki J."/>
            <person name="Karawczyk K."/>
            <person name="Piernik-Szablinska J."/>
            <person name="Szczecinska M."/>
            <person name="Mazdziarz M."/>
        </authorList>
    </citation>
    <scope>NUCLEOTIDE SEQUENCE [LARGE SCALE GENOMIC DNA]</scope>
    <source>
        <strain evidence="11">Rf_01</strain>
        <tissue evidence="11">Aerial parts of the thallus</tissue>
    </source>
</reference>
<keyword evidence="6" id="KW-0067">ATP-binding</keyword>
<evidence type="ECO:0000256" key="7">
    <source>
        <dbReference type="ARBA" id="ARBA00048594"/>
    </source>
</evidence>
<dbReference type="Proteomes" id="UP001605036">
    <property type="component" value="Unassembled WGS sequence"/>
</dbReference>
<evidence type="ECO:0000313" key="12">
    <source>
        <dbReference type="Proteomes" id="UP001605036"/>
    </source>
</evidence>
<evidence type="ECO:0000256" key="1">
    <source>
        <dbReference type="ARBA" id="ARBA00005790"/>
    </source>
</evidence>
<dbReference type="SUPFAM" id="SSF117281">
    <property type="entry name" value="Kelch motif"/>
    <property type="match status" value="1"/>
</dbReference>
<dbReference type="SMART" id="SM00612">
    <property type="entry name" value="Kelch"/>
    <property type="match status" value="3"/>
</dbReference>
<dbReference type="Gene3D" id="2.120.10.80">
    <property type="entry name" value="Kelch-type beta propeller"/>
    <property type="match status" value="2"/>
</dbReference>
<proteinExistence type="inferred from homology"/>
<evidence type="ECO:0000256" key="6">
    <source>
        <dbReference type="ARBA" id="ARBA00022840"/>
    </source>
</evidence>
<dbReference type="GO" id="GO:0004385">
    <property type="term" value="F:GMP kinase activity"/>
    <property type="evidence" value="ECO:0007669"/>
    <property type="project" value="UniProtKB-EC"/>
</dbReference>
<dbReference type="SMART" id="SM00072">
    <property type="entry name" value="GuKc"/>
    <property type="match status" value="1"/>
</dbReference>
<protein>
    <recommendedName>
        <fullName evidence="8">Guanylate kinase 1</fullName>
        <ecNumber evidence="2">2.7.4.8</ecNumber>
    </recommendedName>
    <alternativeName>
        <fullName evidence="9">GMP kinase 1</fullName>
    </alternativeName>
</protein>
<evidence type="ECO:0000256" key="2">
    <source>
        <dbReference type="ARBA" id="ARBA00012961"/>
    </source>
</evidence>
<dbReference type="PANTHER" id="PTHR23117:SF13">
    <property type="entry name" value="GUANYLATE KINASE"/>
    <property type="match status" value="1"/>
</dbReference>
<dbReference type="SUPFAM" id="SSF52540">
    <property type="entry name" value="P-loop containing nucleoside triphosphate hydrolases"/>
    <property type="match status" value="1"/>
</dbReference>
<evidence type="ECO:0000259" key="10">
    <source>
        <dbReference type="PROSITE" id="PS50052"/>
    </source>
</evidence>
<comment type="caution">
    <text evidence="11">The sequence shown here is derived from an EMBL/GenBank/DDBJ whole genome shotgun (WGS) entry which is preliminary data.</text>
</comment>